<dbReference type="InterPro" id="IPR013087">
    <property type="entry name" value="Znf_C2H2_type"/>
</dbReference>
<feature type="domain" description="C2H2-type" evidence="3">
    <location>
        <begin position="12"/>
        <end position="40"/>
    </location>
</feature>
<dbReference type="PROSITE" id="PS50157">
    <property type="entry name" value="ZINC_FINGER_C2H2_2"/>
    <property type="match status" value="1"/>
</dbReference>
<protein>
    <recommendedName>
        <fullName evidence="3">C2H2-type domain-containing protein</fullName>
    </recommendedName>
</protein>
<dbReference type="Proteomes" id="UP000186601">
    <property type="component" value="Unassembled WGS sequence"/>
</dbReference>
<organism evidence="4 5">
    <name type="scientific">Hermanssonia centrifuga</name>
    <dbReference type="NCBI Taxonomy" id="98765"/>
    <lineage>
        <taxon>Eukaryota</taxon>
        <taxon>Fungi</taxon>
        <taxon>Dikarya</taxon>
        <taxon>Basidiomycota</taxon>
        <taxon>Agaricomycotina</taxon>
        <taxon>Agaricomycetes</taxon>
        <taxon>Polyporales</taxon>
        <taxon>Meruliaceae</taxon>
        <taxon>Hermanssonia</taxon>
    </lineage>
</organism>
<keyword evidence="1" id="KW-0862">Zinc</keyword>
<evidence type="ECO:0000313" key="4">
    <source>
        <dbReference type="EMBL" id="PSR78302.1"/>
    </source>
</evidence>
<evidence type="ECO:0000259" key="3">
    <source>
        <dbReference type="PROSITE" id="PS50157"/>
    </source>
</evidence>
<keyword evidence="5" id="KW-1185">Reference proteome</keyword>
<feature type="compositionally biased region" description="Polar residues" evidence="2">
    <location>
        <begin position="51"/>
        <end position="60"/>
    </location>
</feature>
<feature type="region of interest" description="Disordered" evidence="2">
    <location>
        <begin position="746"/>
        <end position="775"/>
    </location>
</feature>
<sequence length="1014" mass="114155">MPRRTIYNSLRFDCSRCARSFSTQGGLKKHRNSAHKQTQYVPPSPPAGDTLSGSGTQDNNLEPPEVAREFEGDGSEAVPRSVPESRQYHPALNGTTFLFHKSSMYTNCSPFIPAVPCDQDGKPVPENTPPAPSNMQNSDWKPFSGRIAFELGEFLYKEEQMSQRKINKLLELWAASLLEHGGTPPFVSQQHMYDTIDAISVGNVPWATFSLKYSGEVPEGTIPSWMAADYEIHFRDPHLLACQQLNNPGFKDGFDPIPRRDFDCNGNRVYNDFMSGNWSWKQADLLAQDENNHGAMVVPLIFGSDKTTVSVATGQNDYYPLYMSSGAITNTYRRAHCDSVVPIAFLATPKSGRKYDKDPVFQKFRWQLFHKSLAFVLQSLKLGMTEKQLVRCPDGHYRYVLYCLGPYIADYPEQALLTGIVSGWCPKCLACKKDLDNGTHGRRTRELTDLMIETYDPSTLHEKYGVHADIIPFTNDFPRADIHELIAPDLLHQIIKGTFKDHLVTWVGEYLTITHGEAAGNAILDDIDRRIAAAPPFPGLRRFPEGRRFKQWTGDDSKALMKVYLSAIAGHVPDEMVQAIAAFLEFCYYVRRPVIDQQTLRKIEDALTCFHTHRKIFETTGVRTTFSLPRQHSLKHYTWAILQYGAPNGLCTSITESRHITAVKEPWRRSNRYEAIRQMLTINQRLHKLGAARADFEERGMLKGNIFSATMKALLQAHASGEIDQEDSENDDSDLAAEVPVRQSAVADSASASASGEQMEQASLPPEDDGTPVNGKRVVGFVDMALTPQRGYPRTLLGLGQHMKCLSLLDHVRRFLYYQTHPDSDCSSTDLELQECPSIPDSQQVLVFHSACATFYSPSDISGLGGMKCEHIRSCPRWRGKEERRDCAFAQKDGSVPGMKGLFVVRIRFLFSFRIGGRQGVVYPCAFVEWFKPVGDERDPVTGMWVVEPDLDSDGIREVSVIHLDSLIRSAHLLAVFGDKFLPTDFHFSYTLDAFRAFYVNHFADHHANELIMV</sequence>
<keyword evidence="1" id="KW-0863">Zinc-finger</keyword>
<feature type="region of interest" description="Disordered" evidence="2">
    <location>
        <begin position="23"/>
        <end position="87"/>
    </location>
</feature>
<dbReference type="AlphaFoldDB" id="A0A2R6NWH3"/>
<name>A0A2R6NWH3_9APHY</name>
<feature type="compositionally biased region" description="Low complexity" evidence="2">
    <location>
        <begin position="746"/>
        <end position="755"/>
    </location>
</feature>
<dbReference type="PROSITE" id="PS00028">
    <property type="entry name" value="ZINC_FINGER_C2H2_1"/>
    <property type="match status" value="1"/>
</dbReference>
<dbReference type="GO" id="GO:0008270">
    <property type="term" value="F:zinc ion binding"/>
    <property type="evidence" value="ECO:0007669"/>
    <property type="project" value="UniProtKB-KW"/>
</dbReference>
<keyword evidence="1" id="KW-0479">Metal-binding</keyword>
<gene>
    <name evidence="4" type="ORF">PHLCEN_2v7424</name>
</gene>
<proteinExistence type="predicted"/>
<accession>A0A2R6NWH3</accession>
<dbReference type="OrthoDB" id="3199698at2759"/>
<dbReference type="InterPro" id="IPR041078">
    <property type="entry name" value="Plavaka"/>
</dbReference>
<dbReference type="Pfam" id="PF18759">
    <property type="entry name" value="Plavaka"/>
    <property type="match status" value="1"/>
</dbReference>
<feature type="region of interest" description="Disordered" evidence="2">
    <location>
        <begin position="120"/>
        <end position="139"/>
    </location>
</feature>
<comment type="caution">
    <text evidence="4">The sequence shown here is derived from an EMBL/GenBank/DDBJ whole genome shotgun (WGS) entry which is preliminary data.</text>
</comment>
<evidence type="ECO:0000256" key="2">
    <source>
        <dbReference type="SAM" id="MobiDB-lite"/>
    </source>
</evidence>
<evidence type="ECO:0000256" key="1">
    <source>
        <dbReference type="PROSITE-ProRule" id="PRU00042"/>
    </source>
</evidence>
<reference evidence="4 5" key="1">
    <citation type="submission" date="2018-02" db="EMBL/GenBank/DDBJ databases">
        <title>Genome sequence of the basidiomycete white-rot fungus Phlebia centrifuga.</title>
        <authorList>
            <person name="Granchi Z."/>
            <person name="Peng M."/>
            <person name="de Vries R.P."/>
            <person name="Hilden K."/>
            <person name="Makela M.R."/>
            <person name="Grigoriev I."/>
            <person name="Riley R."/>
        </authorList>
    </citation>
    <scope>NUCLEOTIDE SEQUENCE [LARGE SCALE GENOMIC DNA]</scope>
    <source>
        <strain evidence="4 5">FBCC195</strain>
    </source>
</reference>
<evidence type="ECO:0000313" key="5">
    <source>
        <dbReference type="Proteomes" id="UP000186601"/>
    </source>
</evidence>
<dbReference type="EMBL" id="MLYV02000750">
    <property type="protein sequence ID" value="PSR78302.1"/>
    <property type="molecule type" value="Genomic_DNA"/>
</dbReference>